<keyword evidence="2" id="KW-1185">Reference proteome</keyword>
<name>A0A8S4FV10_PLUXY</name>
<gene>
    <name evidence="1" type="ORF">PLXY2_LOCUS10921</name>
</gene>
<sequence>MLKKRTFRHGFPFAPTAIAWDPIQKLLAIGDKGGNLRLYPFHSYLMFRR</sequence>
<protein>
    <submittedName>
        <fullName evidence="1">(diamondback moth) hypothetical protein</fullName>
    </submittedName>
</protein>
<comment type="caution">
    <text evidence="1">The sequence shown here is derived from an EMBL/GenBank/DDBJ whole genome shotgun (WGS) entry which is preliminary data.</text>
</comment>
<dbReference type="AlphaFoldDB" id="A0A8S4FV10"/>
<evidence type="ECO:0000313" key="1">
    <source>
        <dbReference type="EMBL" id="CAG9132573.1"/>
    </source>
</evidence>
<accession>A0A8S4FV10</accession>
<reference evidence="1" key="1">
    <citation type="submission" date="2020-11" db="EMBL/GenBank/DDBJ databases">
        <authorList>
            <person name="Whiteford S."/>
        </authorList>
    </citation>
    <scope>NUCLEOTIDE SEQUENCE</scope>
</reference>
<organism evidence="1 2">
    <name type="scientific">Plutella xylostella</name>
    <name type="common">Diamondback moth</name>
    <name type="synonym">Plutella maculipennis</name>
    <dbReference type="NCBI Taxonomy" id="51655"/>
    <lineage>
        <taxon>Eukaryota</taxon>
        <taxon>Metazoa</taxon>
        <taxon>Ecdysozoa</taxon>
        <taxon>Arthropoda</taxon>
        <taxon>Hexapoda</taxon>
        <taxon>Insecta</taxon>
        <taxon>Pterygota</taxon>
        <taxon>Neoptera</taxon>
        <taxon>Endopterygota</taxon>
        <taxon>Lepidoptera</taxon>
        <taxon>Glossata</taxon>
        <taxon>Ditrysia</taxon>
        <taxon>Yponomeutoidea</taxon>
        <taxon>Plutellidae</taxon>
        <taxon>Plutella</taxon>
    </lineage>
</organism>
<dbReference type="Proteomes" id="UP000653454">
    <property type="component" value="Unassembled WGS sequence"/>
</dbReference>
<evidence type="ECO:0000313" key="2">
    <source>
        <dbReference type="Proteomes" id="UP000653454"/>
    </source>
</evidence>
<proteinExistence type="predicted"/>
<dbReference type="EMBL" id="CAJHNJ030000051">
    <property type="protein sequence ID" value="CAG9132573.1"/>
    <property type="molecule type" value="Genomic_DNA"/>
</dbReference>